<proteinExistence type="predicted"/>
<dbReference type="InterPro" id="IPR014199">
    <property type="entry name" value="Spore_YtxC"/>
</dbReference>
<organism evidence="1 2">
    <name type="scientific">Thalassobacillus hwangdonensis</name>
    <dbReference type="NCBI Taxonomy" id="546108"/>
    <lineage>
        <taxon>Bacteria</taxon>
        <taxon>Bacillati</taxon>
        <taxon>Bacillota</taxon>
        <taxon>Bacilli</taxon>
        <taxon>Bacillales</taxon>
        <taxon>Bacillaceae</taxon>
        <taxon>Thalassobacillus</taxon>
    </lineage>
</organism>
<dbReference type="EMBL" id="JBHTKL010000001">
    <property type="protein sequence ID" value="MFD1018992.1"/>
    <property type="molecule type" value="Genomic_DNA"/>
</dbReference>
<evidence type="ECO:0000313" key="2">
    <source>
        <dbReference type="Proteomes" id="UP001596990"/>
    </source>
</evidence>
<protein>
    <submittedName>
        <fullName evidence="1">Sporulation protein YtxC</fullName>
    </submittedName>
</protein>
<dbReference type="RefSeq" id="WP_386057956.1">
    <property type="nucleotide sequence ID" value="NZ_JBHTKL010000001.1"/>
</dbReference>
<comment type="caution">
    <text evidence="1">The sequence shown here is derived from an EMBL/GenBank/DDBJ whole genome shotgun (WGS) entry which is preliminary data.</text>
</comment>
<reference evidence="2" key="1">
    <citation type="journal article" date="2019" name="Int. J. Syst. Evol. Microbiol.">
        <title>The Global Catalogue of Microorganisms (GCM) 10K type strain sequencing project: providing services to taxonomists for standard genome sequencing and annotation.</title>
        <authorList>
            <consortium name="The Broad Institute Genomics Platform"/>
            <consortium name="The Broad Institute Genome Sequencing Center for Infectious Disease"/>
            <person name="Wu L."/>
            <person name="Ma J."/>
        </authorList>
    </citation>
    <scope>NUCLEOTIDE SEQUENCE [LARGE SCALE GENOMIC DNA]</scope>
    <source>
        <strain evidence="2">CCUG 56607</strain>
    </source>
</reference>
<accession>A0ABW3KZL9</accession>
<evidence type="ECO:0000313" key="1">
    <source>
        <dbReference type="EMBL" id="MFD1018992.1"/>
    </source>
</evidence>
<keyword evidence="2" id="KW-1185">Reference proteome</keyword>
<dbReference type="Pfam" id="PF08812">
    <property type="entry name" value="YtxC"/>
    <property type="match status" value="1"/>
</dbReference>
<sequence>MIRIFFLSRQETVSFCDFIMQEGAKYQVQWRGDEKGRNEVSLVASDMKHQEIDFLLNIFVQLIHKHRLRLWLDKLIRGSYYYQDNEEVDRIIDICDWLRDSDQRKRLGVRHPDLEASIKQFLRDRIQLKAALSFDDMMSFCFKHHRMLLLDYIGSAIDEFKREEDYQSWVDSLRTYMTKKESLVEEMHVLHRRSFYFFEKNGKRIAKEELEAQMNKEPVHLFLGDREDGMISPLLIYAPKRLFIYGTDPSDPKVQTIINIFQEKALYKPKEQFPFTSPGLN</sequence>
<gene>
    <name evidence="1" type="primary">ytxC</name>
    <name evidence="1" type="ORF">ACFQ2J_07250</name>
</gene>
<name>A0ABW3KZL9_9BACI</name>
<dbReference type="Proteomes" id="UP001596990">
    <property type="component" value="Unassembled WGS sequence"/>
</dbReference>